<keyword evidence="8" id="KW-0472">Membrane</keyword>
<keyword evidence="7" id="KW-0443">Lipid metabolism</keyword>
<dbReference type="EMBL" id="KE344534">
    <property type="protein sequence ID" value="EXB66347.1"/>
    <property type="molecule type" value="Genomic_DNA"/>
</dbReference>
<evidence type="ECO:0008006" key="11">
    <source>
        <dbReference type="Google" id="ProtNLM"/>
    </source>
</evidence>
<dbReference type="PANTHER" id="PTHR45650">
    <property type="entry name" value="GDSL-LIKE LIPASE/ACYLHYDROLASE-RELATED"/>
    <property type="match status" value="1"/>
</dbReference>
<evidence type="ECO:0000256" key="5">
    <source>
        <dbReference type="ARBA" id="ARBA00022801"/>
    </source>
</evidence>
<dbReference type="InterPro" id="IPR036514">
    <property type="entry name" value="SGNH_hydro_sf"/>
</dbReference>
<evidence type="ECO:0000256" key="2">
    <source>
        <dbReference type="ARBA" id="ARBA00008668"/>
    </source>
</evidence>
<dbReference type="GO" id="GO:0005576">
    <property type="term" value="C:extracellular region"/>
    <property type="evidence" value="ECO:0007669"/>
    <property type="project" value="UniProtKB-SubCell"/>
</dbReference>
<keyword evidence="10" id="KW-1185">Reference proteome</keyword>
<keyword evidence="4" id="KW-0732">Signal</keyword>
<keyword evidence="6" id="KW-0442">Lipid degradation</keyword>
<dbReference type="Proteomes" id="UP000030645">
    <property type="component" value="Unassembled WGS sequence"/>
</dbReference>
<evidence type="ECO:0000256" key="4">
    <source>
        <dbReference type="ARBA" id="ARBA00022729"/>
    </source>
</evidence>
<dbReference type="InterPro" id="IPR051238">
    <property type="entry name" value="GDSL_esterase/lipase"/>
</dbReference>
<evidence type="ECO:0000256" key="3">
    <source>
        <dbReference type="ARBA" id="ARBA00022525"/>
    </source>
</evidence>
<organism evidence="9 10">
    <name type="scientific">Morus notabilis</name>
    <dbReference type="NCBI Taxonomy" id="981085"/>
    <lineage>
        <taxon>Eukaryota</taxon>
        <taxon>Viridiplantae</taxon>
        <taxon>Streptophyta</taxon>
        <taxon>Embryophyta</taxon>
        <taxon>Tracheophyta</taxon>
        <taxon>Spermatophyta</taxon>
        <taxon>Magnoliopsida</taxon>
        <taxon>eudicotyledons</taxon>
        <taxon>Gunneridae</taxon>
        <taxon>Pentapetalae</taxon>
        <taxon>rosids</taxon>
        <taxon>fabids</taxon>
        <taxon>Rosales</taxon>
        <taxon>Moraceae</taxon>
        <taxon>Moreae</taxon>
        <taxon>Morus</taxon>
    </lineage>
</organism>
<feature type="transmembrane region" description="Helical" evidence="8">
    <location>
        <begin position="12"/>
        <end position="30"/>
    </location>
</feature>
<dbReference type="AlphaFoldDB" id="W9RRI3"/>
<dbReference type="GO" id="GO:0016787">
    <property type="term" value="F:hydrolase activity"/>
    <property type="evidence" value="ECO:0007669"/>
    <property type="project" value="UniProtKB-KW"/>
</dbReference>
<keyword evidence="3" id="KW-0964">Secreted</keyword>
<keyword evidence="8" id="KW-1133">Transmembrane helix</keyword>
<keyword evidence="8" id="KW-0812">Transmembrane</keyword>
<proteinExistence type="inferred from homology"/>
<evidence type="ECO:0000256" key="7">
    <source>
        <dbReference type="ARBA" id="ARBA00023098"/>
    </source>
</evidence>
<gene>
    <name evidence="9" type="ORF">L484_008092</name>
</gene>
<dbReference type="Gene3D" id="3.40.50.1110">
    <property type="entry name" value="SGNH hydrolase"/>
    <property type="match status" value="1"/>
</dbReference>
<reference evidence="10" key="1">
    <citation type="submission" date="2013-01" db="EMBL/GenBank/DDBJ databases">
        <title>Draft Genome Sequence of a Mulberry Tree, Morus notabilis C.K. Schneid.</title>
        <authorList>
            <person name="He N."/>
            <person name="Zhao S."/>
        </authorList>
    </citation>
    <scope>NUCLEOTIDE SEQUENCE</scope>
</reference>
<evidence type="ECO:0000256" key="8">
    <source>
        <dbReference type="SAM" id="Phobius"/>
    </source>
</evidence>
<dbReference type="STRING" id="981085.W9RRI3"/>
<keyword evidence="5" id="KW-0378">Hydrolase</keyword>
<protein>
    <recommendedName>
        <fullName evidence="11">GDSL esterase/lipase</fullName>
    </recommendedName>
</protein>
<evidence type="ECO:0000256" key="1">
    <source>
        <dbReference type="ARBA" id="ARBA00004613"/>
    </source>
</evidence>
<dbReference type="PANTHER" id="PTHR45650:SF8">
    <property type="entry name" value="GDSL ESTERASE_LIPASE"/>
    <property type="match status" value="1"/>
</dbReference>
<accession>W9RRI3</accession>
<evidence type="ECO:0000256" key="6">
    <source>
        <dbReference type="ARBA" id="ARBA00022963"/>
    </source>
</evidence>
<name>W9RRI3_9ROSA</name>
<comment type="subcellular location">
    <subcellularLocation>
        <location evidence="1">Secreted</location>
    </subcellularLocation>
</comment>
<sequence>MACNVRNLERLFSLFLIFFSTFFGGFIINLSEAHKAPAMFVCGDSLVDVGNNNHLKFASIKANFPYHRIDFPTRNATGRFGNGKIVADFLGT</sequence>
<evidence type="ECO:0000313" key="9">
    <source>
        <dbReference type="EMBL" id="EXB66347.1"/>
    </source>
</evidence>
<comment type="similarity">
    <text evidence="2">Belongs to the 'GDSL' lipolytic enzyme family.</text>
</comment>
<dbReference type="GO" id="GO:0016042">
    <property type="term" value="P:lipid catabolic process"/>
    <property type="evidence" value="ECO:0007669"/>
    <property type="project" value="UniProtKB-KW"/>
</dbReference>
<evidence type="ECO:0000313" key="10">
    <source>
        <dbReference type="Proteomes" id="UP000030645"/>
    </source>
</evidence>